<dbReference type="Proteomes" id="UP001143463">
    <property type="component" value="Unassembled WGS sequence"/>
</dbReference>
<comment type="caution">
    <text evidence="1">The sequence shown here is derived from an EMBL/GenBank/DDBJ whole genome shotgun (WGS) entry which is preliminary data.</text>
</comment>
<name>A0A9W6L837_9PSEU</name>
<evidence type="ECO:0000313" key="1">
    <source>
        <dbReference type="EMBL" id="GLL14808.1"/>
    </source>
</evidence>
<evidence type="ECO:0000313" key="2">
    <source>
        <dbReference type="Proteomes" id="UP001143463"/>
    </source>
</evidence>
<reference evidence="1" key="2">
    <citation type="submission" date="2023-01" db="EMBL/GenBank/DDBJ databases">
        <authorList>
            <person name="Sun Q."/>
            <person name="Evtushenko L."/>
        </authorList>
    </citation>
    <scope>NUCLEOTIDE SEQUENCE</scope>
    <source>
        <strain evidence="1">VKM Ac-1069</strain>
    </source>
</reference>
<dbReference type="RefSeq" id="WP_037052447.1">
    <property type="nucleotide sequence ID" value="NZ_BAAAUZ010000074.1"/>
</dbReference>
<organism evidence="1 2">
    <name type="scientific">Pseudonocardia halophobica</name>
    <dbReference type="NCBI Taxonomy" id="29401"/>
    <lineage>
        <taxon>Bacteria</taxon>
        <taxon>Bacillati</taxon>
        <taxon>Actinomycetota</taxon>
        <taxon>Actinomycetes</taxon>
        <taxon>Pseudonocardiales</taxon>
        <taxon>Pseudonocardiaceae</taxon>
        <taxon>Pseudonocardia</taxon>
    </lineage>
</organism>
<accession>A0A9W6L837</accession>
<proteinExistence type="predicted"/>
<dbReference type="AlphaFoldDB" id="A0A9W6L837"/>
<reference evidence="1" key="1">
    <citation type="journal article" date="2014" name="Int. J. Syst. Evol. Microbiol.">
        <title>Complete genome sequence of Corynebacterium casei LMG S-19264T (=DSM 44701T), isolated from a smear-ripened cheese.</title>
        <authorList>
            <consortium name="US DOE Joint Genome Institute (JGI-PGF)"/>
            <person name="Walter F."/>
            <person name="Albersmeier A."/>
            <person name="Kalinowski J."/>
            <person name="Ruckert C."/>
        </authorList>
    </citation>
    <scope>NUCLEOTIDE SEQUENCE</scope>
    <source>
        <strain evidence="1">VKM Ac-1069</strain>
    </source>
</reference>
<protein>
    <recommendedName>
        <fullName evidence="3">Catalytic LigB subunit of aromatic ring-opening dioxygenase</fullName>
    </recommendedName>
</protein>
<dbReference type="EMBL" id="BSFQ01000037">
    <property type="protein sequence ID" value="GLL14808.1"/>
    <property type="molecule type" value="Genomic_DNA"/>
</dbReference>
<evidence type="ECO:0008006" key="3">
    <source>
        <dbReference type="Google" id="ProtNLM"/>
    </source>
</evidence>
<dbReference type="Gene3D" id="3.40.830.10">
    <property type="entry name" value="LigB-like"/>
    <property type="match status" value="1"/>
</dbReference>
<gene>
    <name evidence="1" type="ORF">GCM10017577_59570</name>
</gene>
<keyword evidence="2" id="KW-1185">Reference proteome</keyword>
<dbReference type="SUPFAM" id="SSF53213">
    <property type="entry name" value="LigB-like"/>
    <property type="match status" value="1"/>
</dbReference>
<sequence length="239" mass="24018">MLSLVVVLPHPPLLVPELAAGAAGETAELRAAVYSAAARLAGAAADWIAVGADSGGRRTVPPATAGTFAGFGRDVRVALGPGAGAPDPELPLPLLVAGWAAGGTGREPRIRGELVPEDTPTADCLQLGRELAAEADAADGPLGLLIVGDGAATHTEKAPGHLDERAGPFDAGVAKALEHGDPAPLAALDPGLAAELWAAGRAPWQVLAGAAEDRDWRGELLYSAAPYGVAYHVAVWTPA</sequence>